<keyword evidence="1 3" id="KW-0378">Hydrolase</keyword>
<dbReference type="PANTHER" id="PTHR48081">
    <property type="entry name" value="AB HYDROLASE SUPERFAMILY PROTEIN C4A8.06C"/>
    <property type="match status" value="1"/>
</dbReference>
<comment type="caution">
    <text evidence="3">The sequence shown here is derived from an EMBL/GenBank/DDBJ whole genome shotgun (WGS) entry which is preliminary data.</text>
</comment>
<evidence type="ECO:0000259" key="2">
    <source>
        <dbReference type="Pfam" id="PF20434"/>
    </source>
</evidence>
<dbReference type="GO" id="GO:0016787">
    <property type="term" value="F:hydrolase activity"/>
    <property type="evidence" value="ECO:0007669"/>
    <property type="project" value="UniProtKB-KW"/>
</dbReference>
<evidence type="ECO:0000256" key="1">
    <source>
        <dbReference type="ARBA" id="ARBA00022801"/>
    </source>
</evidence>
<dbReference type="RefSeq" id="WP_187558383.1">
    <property type="nucleotide sequence ID" value="NZ_JACRTP010000002.1"/>
</dbReference>
<dbReference type="InterPro" id="IPR029058">
    <property type="entry name" value="AB_hydrolase_fold"/>
</dbReference>
<dbReference type="InterPro" id="IPR049492">
    <property type="entry name" value="BD-FAE-like_dom"/>
</dbReference>
<dbReference type="Gene3D" id="3.40.50.1820">
    <property type="entry name" value="alpha/beta hydrolase"/>
    <property type="match status" value="1"/>
</dbReference>
<sequence length="279" mass="31552">MIHKNISIKAEGSLKDSHLTTYILDSYEELEPNLKRPLVLICPGGAYRFTADREAEMIALHLNSAGYHAAVLRYSCAPAIFPTALLEVAESIKLLKEKAEEWHIDTEKVFVMGFSAGGHLAASYGVFWNRPFVAEKTGVKTEELKVSGLILCYPVITSKEEYTHLESIHNLLGDTYEEKKEEMALETQVGEQVPPAFLWHTFEDKTVPFQNSMFFVEAMGKAKVPVEYHLYPEGEHGLSLADETLRRADGSGIQKECQSWMPLLKSWLHRMCEKNKKMA</sequence>
<dbReference type="PANTHER" id="PTHR48081:SF6">
    <property type="entry name" value="PEPTIDASE S9 PROLYL OLIGOPEPTIDASE CATALYTIC DOMAIN-CONTAINING PROTEIN"/>
    <property type="match status" value="1"/>
</dbReference>
<dbReference type="EMBL" id="JACRTP010000002">
    <property type="protein sequence ID" value="MBC8628042.1"/>
    <property type="molecule type" value="Genomic_DNA"/>
</dbReference>
<name>A0ABR7P9F0_9FIRM</name>
<dbReference type="SUPFAM" id="SSF53474">
    <property type="entry name" value="alpha/beta-Hydrolases"/>
    <property type="match status" value="1"/>
</dbReference>
<keyword evidence="4" id="KW-1185">Reference proteome</keyword>
<dbReference type="InterPro" id="IPR050300">
    <property type="entry name" value="GDXG_lipolytic_enzyme"/>
</dbReference>
<dbReference type="Proteomes" id="UP000661649">
    <property type="component" value="Unassembled WGS sequence"/>
</dbReference>
<dbReference type="Pfam" id="PF20434">
    <property type="entry name" value="BD-FAE"/>
    <property type="match status" value="1"/>
</dbReference>
<gene>
    <name evidence="3" type="ORF">H8712_05345</name>
</gene>
<accession>A0ABR7P9F0</accession>
<organism evidence="3 4">
    <name type="scientific">Blautia stercoris</name>
    <dbReference type="NCBI Taxonomy" id="871664"/>
    <lineage>
        <taxon>Bacteria</taxon>
        <taxon>Bacillati</taxon>
        <taxon>Bacillota</taxon>
        <taxon>Clostridia</taxon>
        <taxon>Lachnospirales</taxon>
        <taxon>Lachnospiraceae</taxon>
        <taxon>Blautia</taxon>
    </lineage>
</organism>
<protein>
    <submittedName>
        <fullName evidence="3">Alpha/beta hydrolase</fullName>
    </submittedName>
</protein>
<evidence type="ECO:0000313" key="4">
    <source>
        <dbReference type="Proteomes" id="UP000661649"/>
    </source>
</evidence>
<evidence type="ECO:0000313" key="3">
    <source>
        <dbReference type="EMBL" id="MBC8628042.1"/>
    </source>
</evidence>
<proteinExistence type="predicted"/>
<feature type="domain" description="BD-FAE-like" evidence="2">
    <location>
        <begin position="24"/>
        <end position="218"/>
    </location>
</feature>
<reference evidence="3 4" key="1">
    <citation type="submission" date="2020-08" db="EMBL/GenBank/DDBJ databases">
        <title>Genome public.</title>
        <authorList>
            <person name="Liu C."/>
            <person name="Sun Q."/>
        </authorList>
    </citation>
    <scope>NUCLEOTIDE SEQUENCE [LARGE SCALE GENOMIC DNA]</scope>
    <source>
        <strain evidence="3 4">3_YM_SP_D4_24.mj</strain>
    </source>
</reference>